<dbReference type="Gene3D" id="3.40.50.720">
    <property type="entry name" value="NAD(P)-binding Rossmann-like Domain"/>
    <property type="match status" value="1"/>
</dbReference>
<evidence type="ECO:0000313" key="3">
    <source>
        <dbReference type="Proteomes" id="UP000664417"/>
    </source>
</evidence>
<dbReference type="RefSeq" id="WP_207863106.1">
    <property type="nucleotide sequence ID" value="NZ_JAFREP010000051.1"/>
</dbReference>
<name>A0A8J7QQS0_9BACT</name>
<evidence type="ECO:0000313" key="2">
    <source>
        <dbReference type="EMBL" id="MBO1323135.1"/>
    </source>
</evidence>
<dbReference type="Pfam" id="PF01370">
    <property type="entry name" value="Epimerase"/>
    <property type="match status" value="1"/>
</dbReference>
<dbReference type="InterPro" id="IPR001509">
    <property type="entry name" value="Epimerase_deHydtase"/>
</dbReference>
<dbReference type="InterPro" id="IPR036291">
    <property type="entry name" value="NAD(P)-bd_dom_sf"/>
</dbReference>
<dbReference type="SUPFAM" id="SSF51735">
    <property type="entry name" value="NAD(P)-binding Rossmann-fold domains"/>
    <property type="match status" value="1"/>
</dbReference>
<organism evidence="2 3">
    <name type="scientific">Acanthopleuribacter pedis</name>
    <dbReference type="NCBI Taxonomy" id="442870"/>
    <lineage>
        <taxon>Bacteria</taxon>
        <taxon>Pseudomonadati</taxon>
        <taxon>Acidobacteriota</taxon>
        <taxon>Holophagae</taxon>
        <taxon>Acanthopleuribacterales</taxon>
        <taxon>Acanthopleuribacteraceae</taxon>
        <taxon>Acanthopleuribacter</taxon>
    </lineage>
</organism>
<dbReference type="AlphaFoldDB" id="A0A8J7QQS0"/>
<keyword evidence="3" id="KW-1185">Reference proteome</keyword>
<proteinExistence type="predicted"/>
<dbReference type="Proteomes" id="UP000664417">
    <property type="component" value="Unassembled WGS sequence"/>
</dbReference>
<accession>A0A8J7QQS0</accession>
<dbReference type="EMBL" id="JAFREP010000051">
    <property type="protein sequence ID" value="MBO1323135.1"/>
    <property type="molecule type" value="Genomic_DNA"/>
</dbReference>
<dbReference type="InterPro" id="IPR051207">
    <property type="entry name" value="ComplexI_NDUFA9_subunit"/>
</dbReference>
<dbReference type="GO" id="GO:0044877">
    <property type="term" value="F:protein-containing complex binding"/>
    <property type="evidence" value="ECO:0007669"/>
    <property type="project" value="TreeGrafter"/>
</dbReference>
<evidence type="ECO:0000259" key="1">
    <source>
        <dbReference type="Pfam" id="PF01370"/>
    </source>
</evidence>
<gene>
    <name evidence="2" type="ORF">J3U88_32020</name>
</gene>
<comment type="caution">
    <text evidence="2">The sequence shown here is derived from an EMBL/GenBank/DDBJ whole genome shotgun (WGS) entry which is preliminary data.</text>
</comment>
<sequence>MTASEQRPWPDGSPQQPITVAIAGATGLIGTHVRNLLEQDPRFRVVVLTRSPARAGSSEAFDGRARWRHCDLFSLHITEEALAGVDVAVYLAHSMLPSSRLTQARFVDLDLILVDNFAHAAASAGVRQIVHISSLIPAGDTHGSAYLEHKIEEEQTMASCSVPVTTLRAGLILGPGGSTARFLVNLVRRLPLQLLPAWCQAPTRPIAAVDVARAVVAVSAEPAYLGQTYELGGPDTMTFAEMLERAASVLYKRRVFLKLPGRWSRLSRLCLTLFGSASKALAGMVVDSHERAVVPQPNPVLDVIMPDAVPFETMLRESIQHDGRAMPNPRQPLRQAEAALLKARSEVRSVQRLRLPPGRDAVWVAHQYMRWLPRFGFPFIKADIGPDRHVQIRVRGINVTLLELSFSPGHSTPNRQIFHITGGVLVRPNTDGWLGRLELREILDQRYVLTGIHNFRPAMPWYLYNLTQAQAHLFAIHLLDLFLQRAYAQEKRRTAG</sequence>
<feature type="domain" description="NAD-dependent epimerase/dehydratase" evidence="1">
    <location>
        <begin position="21"/>
        <end position="231"/>
    </location>
</feature>
<reference evidence="2" key="1">
    <citation type="submission" date="2021-03" db="EMBL/GenBank/DDBJ databases">
        <authorList>
            <person name="Wang G."/>
        </authorList>
    </citation>
    <scope>NUCLEOTIDE SEQUENCE</scope>
    <source>
        <strain evidence="2">KCTC 12899</strain>
    </source>
</reference>
<protein>
    <submittedName>
        <fullName evidence="2">NAD(P)H-binding protein</fullName>
    </submittedName>
</protein>
<dbReference type="PANTHER" id="PTHR12126:SF11">
    <property type="entry name" value="NADH DEHYDROGENASE [UBIQUINONE] 1 ALPHA SUBCOMPLEX SUBUNIT 9, MITOCHONDRIAL"/>
    <property type="match status" value="1"/>
</dbReference>
<dbReference type="PANTHER" id="PTHR12126">
    <property type="entry name" value="NADH-UBIQUINONE OXIDOREDUCTASE 39 KDA SUBUNIT-RELATED"/>
    <property type="match status" value="1"/>
</dbReference>